<evidence type="ECO:0000313" key="3">
    <source>
        <dbReference type="EMBL" id="EFC36485.1"/>
    </source>
</evidence>
<protein>
    <submittedName>
        <fullName evidence="3">Predicted protein</fullName>
    </submittedName>
</protein>
<dbReference type="OrthoDB" id="10418404at2759"/>
<reference evidence="3 4" key="1">
    <citation type="journal article" date="2010" name="Cell">
        <title>The genome of Naegleria gruberi illuminates early eukaryotic versatility.</title>
        <authorList>
            <person name="Fritz-Laylin L.K."/>
            <person name="Prochnik S.E."/>
            <person name="Ginger M.L."/>
            <person name="Dacks J.B."/>
            <person name="Carpenter M.L."/>
            <person name="Field M.C."/>
            <person name="Kuo A."/>
            <person name="Paredez A."/>
            <person name="Chapman J."/>
            <person name="Pham J."/>
            <person name="Shu S."/>
            <person name="Neupane R."/>
            <person name="Cipriano M."/>
            <person name="Mancuso J."/>
            <person name="Tu H."/>
            <person name="Salamov A."/>
            <person name="Lindquist E."/>
            <person name="Shapiro H."/>
            <person name="Lucas S."/>
            <person name="Grigoriev I.V."/>
            <person name="Cande W.Z."/>
            <person name="Fulton C."/>
            <person name="Rokhsar D.S."/>
            <person name="Dawson S.C."/>
        </authorList>
    </citation>
    <scope>NUCLEOTIDE SEQUENCE [LARGE SCALE GENOMIC DNA]</scope>
    <source>
        <strain evidence="3 4">NEG-M</strain>
    </source>
</reference>
<sequence length="419" mass="46972">MNSLIDYTLTKLLESGGNQLLSEYLAYQPRAIDFTNMTVSSITSGSKFPQYIQNATSIANTCFFIPIYIIICSTVVMYYLKSKDTIMRNQKILFVLLFSFVFTQLVALVLRLIYNCTGLHINLVTPNIEKDTVIEDLKLMWATSFMENVISFLQMIPFSIAIMSFIQIIFLRTVERAGAMSKKAYTIIFWFVMVVTVIAVTVQIILAILNGLINLLIKIQEIKFDVTPIYISLFIVYIAINITEIIIFLASGIRLIYVVRKNSLGASQVQHTNTLRSFMNRPYTKIVGLIIGILIFQLCAILSIIVSVFTSLLNDDLHIIDYFLHGLGVTLFSSFVLFCYAPYWTQEGKNASSSNMSVATPQNLELKGDPSSPSPLLGRRKSQVGKEPSILHQSGSNIVVTSPSEVSQSEESQETSQMA</sequence>
<dbReference type="InParanoid" id="D2W3A9"/>
<feature type="compositionally biased region" description="Low complexity" evidence="1">
    <location>
        <begin position="399"/>
        <end position="419"/>
    </location>
</feature>
<evidence type="ECO:0000313" key="4">
    <source>
        <dbReference type="Proteomes" id="UP000006671"/>
    </source>
</evidence>
<evidence type="ECO:0000256" key="1">
    <source>
        <dbReference type="SAM" id="MobiDB-lite"/>
    </source>
</evidence>
<evidence type="ECO:0000256" key="2">
    <source>
        <dbReference type="SAM" id="Phobius"/>
    </source>
</evidence>
<keyword evidence="4" id="KW-1185">Reference proteome</keyword>
<dbReference type="RefSeq" id="XP_002669229.1">
    <property type="nucleotide sequence ID" value="XM_002669183.1"/>
</dbReference>
<dbReference type="EMBL" id="GG738930">
    <property type="protein sequence ID" value="EFC36485.1"/>
    <property type="molecule type" value="Genomic_DNA"/>
</dbReference>
<dbReference type="GeneID" id="8862701"/>
<feature type="transmembrane region" description="Helical" evidence="2">
    <location>
        <begin position="229"/>
        <end position="257"/>
    </location>
</feature>
<feature type="transmembrane region" description="Helical" evidence="2">
    <location>
        <begin position="184"/>
        <end position="209"/>
    </location>
</feature>
<feature type="transmembrane region" description="Helical" evidence="2">
    <location>
        <begin position="149"/>
        <end position="172"/>
    </location>
</feature>
<dbReference type="Proteomes" id="UP000006671">
    <property type="component" value="Unassembled WGS sequence"/>
</dbReference>
<dbReference type="VEuPathDB" id="AmoebaDB:NAEGRDRAFT_75882"/>
<feature type="transmembrane region" description="Helical" evidence="2">
    <location>
        <begin position="286"/>
        <end position="310"/>
    </location>
</feature>
<keyword evidence="2" id="KW-1133">Transmembrane helix</keyword>
<name>D2W3A9_NAEGR</name>
<keyword evidence="2" id="KW-0472">Membrane</keyword>
<feature type="transmembrane region" description="Helical" evidence="2">
    <location>
        <begin position="58"/>
        <end position="80"/>
    </location>
</feature>
<organism evidence="4">
    <name type="scientific">Naegleria gruberi</name>
    <name type="common">Amoeba</name>
    <dbReference type="NCBI Taxonomy" id="5762"/>
    <lineage>
        <taxon>Eukaryota</taxon>
        <taxon>Discoba</taxon>
        <taxon>Heterolobosea</taxon>
        <taxon>Tetramitia</taxon>
        <taxon>Eutetramitia</taxon>
        <taxon>Vahlkampfiidae</taxon>
        <taxon>Naegleria</taxon>
    </lineage>
</organism>
<feature type="region of interest" description="Disordered" evidence="1">
    <location>
        <begin position="362"/>
        <end position="419"/>
    </location>
</feature>
<dbReference type="OMA" id="IANTCFF"/>
<accession>D2W3A9</accession>
<proteinExistence type="predicted"/>
<dbReference type="AlphaFoldDB" id="D2W3A9"/>
<keyword evidence="2" id="KW-0812">Transmembrane</keyword>
<feature type="transmembrane region" description="Helical" evidence="2">
    <location>
        <begin position="322"/>
        <end position="343"/>
    </location>
</feature>
<dbReference type="KEGG" id="ngr:NAEGRDRAFT_75882"/>
<feature type="transmembrane region" description="Helical" evidence="2">
    <location>
        <begin position="92"/>
        <end position="114"/>
    </location>
</feature>
<gene>
    <name evidence="3" type="ORF">NAEGRDRAFT_75882</name>
</gene>